<accession>A0A3E1P9P0</accession>
<gene>
    <name evidence="2" type="ORF">DXN04_05240</name>
</gene>
<sequence>MITNMKKFLILAAMAVLPACSNPTPENYFDTAVLNTNMINDFGSDALTKMLIAQNVKYNGTLPNGPDAATKMIDTKVQYIEKTLVKVKDLKETDETRTMLKTSAALFEYVLPVYKNEYKALAKLSDEGGTQEDVLSLGKEIDEKYGQRFDSLFDVLTAEGKKYAAAHDIKVNWGN</sequence>
<feature type="chain" id="PRO_5017604481" description="DUF3347 domain-containing protein" evidence="1">
    <location>
        <begin position="22"/>
        <end position="175"/>
    </location>
</feature>
<organism evidence="2 3">
    <name type="scientific">Chitinophaga silvisoli</name>
    <dbReference type="NCBI Taxonomy" id="2291814"/>
    <lineage>
        <taxon>Bacteria</taxon>
        <taxon>Pseudomonadati</taxon>
        <taxon>Bacteroidota</taxon>
        <taxon>Chitinophagia</taxon>
        <taxon>Chitinophagales</taxon>
        <taxon>Chitinophagaceae</taxon>
        <taxon>Chitinophaga</taxon>
    </lineage>
</organism>
<dbReference type="EMBL" id="QTJV01000001">
    <property type="protein sequence ID" value="RFM36902.1"/>
    <property type="molecule type" value="Genomic_DNA"/>
</dbReference>
<keyword evidence="3" id="KW-1185">Reference proteome</keyword>
<reference evidence="2 3" key="1">
    <citation type="submission" date="2018-08" db="EMBL/GenBank/DDBJ databases">
        <title>Chitinophaga sp. K20C18050901, a novel bacterium isolated from forest soil.</title>
        <authorList>
            <person name="Wang C."/>
        </authorList>
    </citation>
    <scope>NUCLEOTIDE SEQUENCE [LARGE SCALE GENOMIC DNA]</scope>
    <source>
        <strain evidence="2 3">K20C18050901</strain>
    </source>
</reference>
<dbReference type="AlphaFoldDB" id="A0A3E1P9P0"/>
<evidence type="ECO:0008006" key="4">
    <source>
        <dbReference type="Google" id="ProtNLM"/>
    </source>
</evidence>
<dbReference type="Proteomes" id="UP000261174">
    <property type="component" value="Unassembled WGS sequence"/>
</dbReference>
<evidence type="ECO:0000313" key="2">
    <source>
        <dbReference type="EMBL" id="RFM36902.1"/>
    </source>
</evidence>
<feature type="signal peptide" evidence="1">
    <location>
        <begin position="1"/>
        <end position="21"/>
    </location>
</feature>
<protein>
    <recommendedName>
        <fullName evidence="4">DUF3347 domain-containing protein</fullName>
    </recommendedName>
</protein>
<proteinExistence type="predicted"/>
<evidence type="ECO:0000313" key="3">
    <source>
        <dbReference type="Proteomes" id="UP000261174"/>
    </source>
</evidence>
<keyword evidence="1" id="KW-0732">Signal</keyword>
<evidence type="ECO:0000256" key="1">
    <source>
        <dbReference type="SAM" id="SignalP"/>
    </source>
</evidence>
<name>A0A3E1P9P0_9BACT</name>
<comment type="caution">
    <text evidence="2">The sequence shown here is derived from an EMBL/GenBank/DDBJ whole genome shotgun (WGS) entry which is preliminary data.</text>
</comment>